<dbReference type="AlphaFoldDB" id="A0A101IYF7"/>
<proteinExistence type="predicted"/>
<evidence type="ECO:0000256" key="2">
    <source>
        <dbReference type="SAM" id="MobiDB-lite"/>
    </source>
</evidence>
<dbReference type="GO" id="GO:0008270">
    <property type="term" value="F:zinc ion binding"/>
    <property type="evidence" value="ECO:0007669"/>
    <property type="project" value="UniProtKB-KW"/>
</dbReference>
<evidence type="ECO:0000259" key="3">
    <source>
        <dbReference type="PROSITE" id="PS50966"/>
    </source>
</evidence>
<evidence type="ECO:0000256" key="1">
    <source>
        <dbReference type="PROSITE-ProRule" id="PRU00325"/>
    </source>
</evidence>
<feature type="domain" description="SWIM-type" evidence="3">
    <location>
        <begin position="134"/>
        <end position="169"/>
    </location>
</feature>
<keyword evidence="1" id="KW-0479">Metal-binding</keyword>
<feature type="region of interest" description="Disordered" evidence="2">
    <location>
        <begin position="275"/>
        <end position="308"/>
    </location>
</feature>
<dbReference type="Proteomes" id="UP000054598">
    <property type="component" value="Unassembled WGS sequence"/>
</dbReference>
<dbReference type="PANTHER" id="PTHR38133">
    <property type="entry name" value="SLR1429 PROTEIN"/>
    <property type="match status" value="1"/>
</dbReference>
<reference evidence="5" key="1">
    <citation type="journal article" date="2015" name="MBio">
        <title>Genome-Resolved Metagenomic Analysis Reveals Roles for Candidate Phyla and Other Microbial Community Members in Biogeochemical Transformations in Oil Reservoirs.</title>
        <authorList>
            <person name="Hu P."/>
            <person name="Tom L."/>
            <person name="Singh A."/>
            <person name="Thomas B.C."/>
            <person name="Baker B.J."/>
            <person name="Piceno Y.M."/>
            <person name="Andersen G.L."/>
            <person name="Banfield J.F."/>
        </authorList>
    </citation>
    <scope>NUCLEOTIDE SEQUENCE [LARGE SCALE GENOMIC DNA]</scope>
</reference>
<dbReference type="PATRIC" id="fig|2198.3.peg.236"/>
<feature type="compositionally biased region" description="Basic and acidic residues" evidence="2">
    <location>
        <begin position="275"/>
        <end position="284"/>
    </location>
</feature>
<organism evidence="4 5">
    <name type="scientific">Methanoculleus marisnigri</name>
    <dbReference type="NCBI Taxonomy" id="2198"/>
    <lineage>
        <taxon>Archaea</taxon>
        <taxon>Methanobacteriati</taxon>
        <taxon>Methanobacteriota</taxon>
        <taxon>Stenosarchaea group</taxon>
        <taxon>Methanomicrobia</taxon>
        <taxon>Methanomicrobiales</taxon>
        <taxon>Methanomicrobiaceae</taxon>
        <taxon>Methanoculleus</taxon>
    </lineage>
</organism>
<dbReference type="Pfam" id="PF04434">
    <property type="entry name" value="SWIM"/>
    <property type="match status" value="1"/>
</dbReference>
<name>A0A101IYF7_9EURY</name>
<comment type="caution">
    <text evidence="4">The sequence shown here is derived from an EMBL/GenBank/DDBJ whole genome shotgun (WGS) entry which is preliminary data.</text>
</comment>
<gene>
    <name evidence="4" type="ORF">XE10_0446</name>
</gene>
<evidence type="ECO:0000313" key="5">
    <source>
        <dbReference type="Proteomes" id="UP000054598"/>
    </source>
</evidence>
<protein>
    <recommendedName>
        <fullName evidence="3">SWIM-type domain-containing protein</fullName>
    </recommendedName>
</protein>
<keyword evidence="1" id="KW-0863">Zinc-finger</keyword>
<dbReference type="PANTHER" id="PTHR38133:SF1">
    <property type="entry name" value="SLR1429 PROTEIN"/>
    <property type="match status" value="1"/>
</dbReference>
<accession>A0A101IYF7</accession>
<dbReference type="InterPro" id="IPR007527">
    <property type="entry name" value="Znf_SWIM"/>
</dbReference>
<dbReference type="EMBL" id="LGHE01000031">
    <property type="protein sequence ID" value="KUL03671.1"/>
    <property type="molecule type" value="Genomic_DNA"/>
</dbReference>
<keyword evidence="1" id="KW-0862">Zinc</keyword>
<evidence type="ECO:0000313" key="4">
    <source>
        <dbReference type="EMBL" id="KUL03671.1"/>
    </source>
</evidence>
<sequence>MGSWYYPRFPPSVPRPVTGGLKARSKRGSIGEQWWSQRFIQVLEETGNAARLQRGKRYARMGQVTGIRITGGEVRAAVQGSAAKPYSVTIRLRPFTDDTWNQVFDRMAAQAIFAAQLLAGVVPHEIEKVFEEAGASLFPASGKDIQTECTCPDWENPCKHIAAVYYLLAERFDEDPFLIFALRGRSRDEVTAALRERRTSEPDPATADRATPSVDRFWQGDDTLAGFGIDITGDVSTEGAALKTLGDSPFKIRDRNLSAILAPAYPAAREYARKIARIPDRSEPGEEPAADPSPCRENRQDSGQRAGR</sequence>
<dbReference type="PROSITE" id="PS50966">
    <property type="entry name" value="ZF_SWIM"/>
    <property type="match status" value="1"/>
</dbReference>